<feature type="region of interest" description="Disordered" evidence="6">
    <location>
        <begin position="24"/>
        <end position="52"/>
    </location>
</feature>
<feature type="compositionally biased region" description="Acidic residues" evidence="6">
    <location>
        <begin position="42"/>
        <end position="52"/>
    </location>
</feature>
<dbReference type="EMBL" id="JACOPH010000001">
    <property type="protein sequence ID" value="MBC5713038.1"/>
    <property type="molecule type" value="Genomic_DNA"/>
</dbReference>
<evidence type="ECO:0000256" key="6">
    <source>
        <dbReference type="SAM" id="MobiDB-lite"/>
    </source>
</evidence>
<gene>
    <name evidence="8" type="ORF">H8S17_02235</name>
</gene>
<comment type="caution">
    <text evidence="8">The sequence shown here is derived from an EMBL/GenBank/DDBJ whole genome shotgun (WGS) entry which is preliminary data.</text>
</comment>
<dbReference type="AlphaFoldDB" id="A0A923LND2"/>
<keyword evidence="9" id="KW-1185">Reference proteome</keyword>
<evidence type="ECO:0000256" key="4">
    <source>
        <dbReference type="ARBA" id="ARBA00023139"/>
    </source>
</evidence>
<keyword evidence="5" id="KW-0449">Lipoprotein</keyword>
<evidence type="ECO:0000256" key="3">
    <source>
        <dbReference type="ARBA" id="ARBA00023136"/>
    </source>
</evidence>
<dbReference type="InterPro" id="IPR006059">
    <property type="entry name" value="SBP"/>
</dbReference>
<name>A0A923LND2_9FIRM</name>
<sequence length="441" mass="48563">MRRKVVSAMLLLSMMAGLFAGCGSSTSESTGGNTGTAKEEGTEASDSSDDAGDEVTLTVLAGQSTTDAGIEDMIDEALAEKYPEVTLEWECVDWGNDFQPKMQQYMQSGLPDIMIGKAQDVATYAPLGVLGTIDDTYLDKGLDAARENVTIDGSTYGLVYNALYQGVYYNKTMFKENGWEIPKTMDDLQKIIDDCNAKGITPFASHMVDTWSIGNVTMQFMMNDVFNHTPDWGDQFRDGKVSFSEDKNMQTAYQYNKLIFDNTFPETFSTEQTDCDAKMVLGEAAMKVSGSWSIQNFLDIDENFDFGIFPFPNQTGDSKLIFEPNITVMTSAATKHQDAIDKVLDVLTSDTELATEIYDYTKTASMLKDVSPTFENPSQEDIDKYAASGDIVDVTLGNNQLVWGGFQEENAKYIASWLQGEISFEDALKASDDRVGASKAN</sequence>
<keyword evidence="4" id="KW-0564">Palmitate</keyword>
<evidence type="ECO:0000313" key="9">
    <source>
        <dbReference type="Proteomes" id="UP000606720"/>
    </source>
</evidence>
<evidence type="ECO:0000256" key="1">
    <source>
        <dbReference type="ARBA" id="ARBA00022475"/>
    </source>
</evidence>
<dbReference type="Pfam" id="PF01547">
    <property type="entry name" value="SBP_bac_1"/>
    <property type="match status" value="1"/>
</dbReference>
<dbReference type="InterPro" id="IPR050490">
    <property type="entry name" value="Bact_solute-bd_prot1"/>
</dbReference>
<evidence type="ECO:0000256" key="2">
    <source>
        <dbReference type="ARBA" id="ARBA00022729"/>
    </source>
</evidence>
<dbReference type="Gene3D" id="3.40.190.10">
    <property type="entry name" value="Periplasmic binding protein-like II"/>
    <property type="match status" value="2"/>
</dbReference>
<accession>A0A923LND2</accession>
<dbReference type="Proteomes" id="UP000606720">
    <property type="component" value="Unassembled WGS sequence"/>
</dbReference>
<feature type="chain" id="PRO_5039237001" evidence="7">
    <location>
        <begin position="21"/>
        <end position="441"/>
    </location>
</feature>
<keyword evidence="2 7" id="KW-0732">Signal</keyword>
<feature type="signal peptide" evidence="7">
    <location>
        <begin position="1"/>
        <end position="20"/>
    </location>
</feature>
<keyword evidence="3" id="KW-0472">Membrane</keyword>
<organism evidence="8 9">
    <name type="scientific">Roseburia zhanii</name>
    <dbReference type="NCBI Taxonomy" id="2763064"/>
    <lineage>
        <taxon>Bacteria</taxon>
        <taxon>Bacillati</taxon>
        <taxon>Bacillota</taxon>
        <taxon>Clostridia</taxon>
        <taxon>Lachnospirales</taxon>
        <taxon>Lachnospiraceae</taxon>
        <taxon>Roseburia</taxon>
    </lineage>
</organism>
<evidence type="ECO:0000256" key="5">
    <source>
        <dbReference type="ARBA" id="ARBA00023288"/>
    </source>
</evidence>
<protein>
    <submittedName>
        <fullName evidence="8">Extracellular solute-binding protein</fullName>
    </submittedName>
</protein>
<dbReference type="SUPFAM" id="SSF53850">
    <property type="entry name" value="Periplasmic binding protein-like II"/>
    <property type="match status" value="1"/>
</dbReference>
<dbReference type="PROSITE" id="PS51257">
    <property type="entry name" value="PROKAR_LIPOPROTEIN"/>
    <property type="match status" value="1"/>
</dbReference>
<proteinExistence type="predicted"/>
<dbReference type="RefSeq" id="WP_186866045.1">
    <property type="nucleotide sequence ID" value="NZ_JACOPH010000001.1"/>
</dbReference>
<dbReference type="PANTHER" id="PTHR43649">
    <property type="entry name" value="ARABINOSE-BINDING PROTEIN-RELATED"/>
    <property type="match status" value="1"/>
</dbReference>
<evidence type="ECO:0000256" key="7">
    <source>
        <dbReference type="SAM" id="SignalP"/>
    </source>
</evidence>
<keyword evidence="1" id="KW-1003">Cell membrane</keyword>
<dbReference type="PANTHER" id="PTHR43649:SF33">
    <property type="entry name" value="POLYGALACTURONAN_RHAMNOGALACTURONAN-BINDING PROTEIN YTCQ"/>
    <property type="match status" value="1"/>
</dbReference>
<evidence type="ECO:0000313" key="8">
    <source>
        <dbReference type="EMBL" id="MBC5713038.1"/>
    </source>
</evidence>
<reference evidence="8" key="1">
    <citation type="submission" date="2020-08" db="EMBL/GenBank/DDBJ databases">
        <title>Genome public.</title>
        <authorList>
            <person name="Liu C."/>
            <person name="Sun Q."/>
        </authorList>
    </citation>
    <scope>NUCLEOTIDE SEQUENCE</scope>
    <source>
        <strain evidence="8">BX1005</strain>
    </source>
</reference>